<reference evidence="1" key="1">
    <citation type="submission" date="2014-11" db="EMBL/GenBank/DDBJ databases">
        <authorList>
            <person name="Amaro Gonzalez C."/>
        </authorList>
    </citation>
    <scope>NUCLEOTIDE SEQUENCE</scope>
</reference>
<reference evidence="1" key="2">
    <citation type="journal article" date="2015" name="Fish Shellfish Immunol.">
        <title>Early steps in the European eel (Anguilla anguilla)-Vibrio vulnificus interaction in the gills: Role of the RtxA13 toxin.</title>
        <authorList>
            <person name="Callol A."/>
            <person name="Pajuelo D."/>
            <person name="Ebbesson L."/>
            <person name="Teles M."/>
            <person name="MacKenzie S."/>
            <person name="Amaro C."/>
        </authorList>
    </citation>
    <scope>NUCLEOTIDE SEQUENCE</scope>
</reference>
<name>A0A0E9PRH3_ANGAN</name>
<protein>
    <submittedName>
        <fullName evidence="1">Uncharacterized protein</fullName>
    </submittedName>
</protein>
<proteinExistence type="predicted"/>
<evidence type="ECO:0000313" key="1">
    <source>
        <dbReference type="EMBL" id="JAH07109.1"/>
    </source>
</evidence>
<dbReference type="AlphaFoldDB" id="A0A0E9PRH3"/>
<organism evidence="1">
    <name type="scientific">Anguilla anguilla</name>
    <name type="common">European freshwater eel</name>
    <name type="synonym">Muraena anguilla</name>
    <dbReference type="NCBI Taxonomy" id="7936"/>
    <lineage>
        <taxon>Eukaryota</taxon>
        <taxon>Metazoa</taxon>
        <taxon>Chordata</taxon>
        <taxon>Craniata</taxon>
        <taxon>Vertebrata</taxon>
        <taxon>Euteleostomi</taxon>
        <taxon>Actinopterygii</taxon>
        <taxon>Neopterygii</taxon>
        <taxon>Teleostei</taxon>
        <taxon>Anguilliformes</taxon>
        <taxon>Anguillidae</taxon>
        <taxon>Anguilla</taxon>
    </lineage>
</organism>
<dbReference type="EMBL" id="GBXM01101468">
    <property type="protein sequence ID" value="JAH07109.1"/>
    <property type="molecule type" value="Transcribed_RNA"/>
</dbReference>
<accession>A0A0E9PRH3</accession>
<dbReference type="EMBL" id="GBXM01087756">
    <property type="protein sequence ID" value="JAH20821.1"/>
    <property type="molecule type" value="Transcribed_RNA"/>
</dbReference>
<sequence length="37" mass="4193">MLIVAQAVVVVRASPHWLVLAGRLVPWVRRTERVSNL</sequence>